<evidence type="ECO:0000256" key="1">
    <source>
        <dbReference type="ARBA" id="ARBA00006594"/>
    </source>
</evidence>
<protein>
    <recommendedName>
        <fullName evidence="2">site-specific DNA-methyltransferase (adenine-specific)</fullName>
        <ecNumber evidence="2">2.1.1.72</ecNumber>
    </recommendedName>
</protein>
<evidence type="ECO:0000256" key="4">
    <source>
        <dbReference type="ARBA" id="ARBA00022679"/>
    </source>
</evidence>
<dbReference type="EMBL" id="JGZR01000003">
    <property type="protein sequence ID" value="KFJ04777.1"/>
    <property type="molecule type" value="Genomic_DNA"/>
</dbReference>
<comment type="catalytic activity">
    <reaction evidence="6">
        <text>a 2'-deoxyadenosine in DNA + S-adenosyl-L-methionine = an N(6)-methyl-2'-deoxyadenosine in DNA + S-adenosyl-L-homocysteine + H(+)</text>
        <dbReference type="Rhea" id="RHEA:15197"/>
        <dbReference type="Rhea" id="RHEA-COMP:12418"/>
        <dbReference type="Rhea" id="RHEA-COMP:12419"/>
        <dbReference type="ChEBI" id="CHEBI:15378"/>
        <dbReference type="ChEBI" id="CHEBI:57856"/>
        <dbReference type="ChEBI" id="CHEBI:59789"/>
        <dbReference type="ChEBI" id="CHEBI:90615"/>
        <dbReference type="ChEBI" id="CHEBI:90616"/>
        <dbReference type="EC" id="2.1.1.72"/>
    </reaction>
</comment>
<dbReference type="SUPFAM" id="SSF53335">
    <property type="entry name" value="S-adenosyl-L-methionine-dependent methyltransferases"/>
    <property type="match status" value="1"/>
</dbReference>
<dbReference type="PRINTS" id="PR00507">
    <property type="entry name" value="N12N6MTFRASE"/>
</dbReference>
<dbReference type="PANTHER" id="PTHR33841:SF5">
    <property type="entry name" value="DNA METHYLASE (MODIFICATION METHYLASE) (METHYLTRANSFERASE)-RELATED"/>
    <property type="match status" value="1"/>
</dbReference>
<dbReference type="InterPro" id="IPR050953">
    <property type="entry name" value="N4_N6_ade-DNA_methylase"/>
</dbReference>
<proteinExistence type="inferred from homology"/>
<evidence type="ECO:0000313" key="8">
    <source>
        <dbReference type="EMBL" id="KFJ04777.1"/>
    </source>
</evidence>
<dbReference type="InterPro" id="IPR029063">
    <property type="entry name" value="SAM-dependent_MTases_sf"/>
</dbReference>
<dbReference type="Pfam" id="PF07669">
    <property type="entry name" value="Eco57I"/>
    <property type="match status" value="1"/>
</dbReference>
<dbReference type="GO" id="GO:0009007">
    <property type="term" value="F:site-specific DNA-methyltransferase (adenine-specific) activity"/>
    <property type="evidence" value="ECO:0007669"/>
    <property type="project" value="UniProtKB-EC"/>
</dbReference>
<dbReference type="AlphaFoldDB" id="A0A087EAH6"/>
<evidence type="ECO:0000313" key="9">
    <source>
        <dbReference type="Proteomes" id="UP000029055"/>
    </source>
</evidence>
<keyword evidence="4 8" id="KW-0808">Transferase</keyword>
<name>A0A087EAH6_9BIFI</name>
<gene>
    <name evidence="8" type="ORF">BISU_0789</name>
</gene>
<dbReference type="PROSITE" id="PS00092">
    <property type="entry name" value="N6_MTASE"/>
    <property type="match status" value="1"/>
</dbReference>
<accession>A0A087EAH6</accession>
<feature type="domain" description="Type II methyltransferase M.TaqI-like" evidence="7">
    <location>
        <begin position="94"/>
        <end position="267"/>
    </location>
</feature>
<dbReference type="GO" id="GO:0006304">
    <property type="term" value="P:DNA modification"/>
    <property type="evidence" value="ECO:0007669"/>
    <property type="project" value="InterPro"/>
</dbReference>
<comment type="similarity">
    <text evidence="1">Belongs to the N(4)/N(6)-methyltransferase family.</text>
</comment>
<dbReference type="GO" id="GO:0032259">
    <property type="term" value="P:methylation"/>
    <property type="evidence" value="ECO:0007669"/>
    <property type="project" value="UniProtKB-KW"/>
</dbReference>
<dbReference type="RefSeq" id="WP_024462617.1">
    <property type="nucleotide sequence ID" value="NZ_CP062939.1"/>
</dbReference>
<dbReference type="Gene3D" id="3.40.50.150">
    <property type="entry name" value="Vaccinia Virus protein VP39"/>
    <property type="match status" value="1"/>
</dbReference>
<organism evidence="8 9">
    <name type="scientific">Bifidobacterium subtile</name>
    <dbReference type="NCBI Taxonomy" id="77635"/>
    <lineage>
        <taxon>Bacteria</taxon>
        <taxon>Bacillati</taxon>
        <taxon>Actinomycetota</taxon>
        <taxon>Actinomycetes</taxon>
        <taxon>Bifidobacteriales</taxon>
        <taxon>Bifidobacteriaceae</taxon>
        <taxon>Bifidobacterium</taxon>
    </lineage>
</organism>
<dbReference type="PANTHER" id="PTHR33841">
    <property type="entry name" value="DNA METHYLTRANSFERASE YEEA-RELATED"/>
    <property type="match status" value="1"/>
</dbReference>
<dbReference type="EC" id="2.1.1.72" evidence="2"/>
<comment type="caution">
    <text evidence="8">The sequence shown here is derived from an EMBL/GenBank/DDBJ whole genome shotgun (WGS) entry which is preliminary data.</text>
</comment>
<dbReference type="InterPro" id="IPR011639">
    <property type="entry name" value="MethylTrfase_TaqI-like_dom"/>
</dbReference>
<sequence>MSSGLNLGNKSYNPDVLSCLANLSNDEVFTSPQLANQVLDMLPKDIWHDSSATFLDPVSKTGVFLREITKRLLQGLEDEIPDLQERIDHILNYQVWGIAITELTALLSRRTLYCSKKANGEYSIADSFRSGDGHIHYKAGQHMWDGKNCIYCGASKEQYDRSSDLESYTYEFIHTYNPERIFDNMQFDVIVGNPPYQLSDGGFGKSAAPIYQKFVRQAKKLNPRYLSMIIPSRWFSGGRGLDDFRIEMLSDKHVRALTDYESFKDIFPGVDLAGGACYFLWDRDNTGSCEITNVRDDKETKAIRFLDEFQVFVRDNKAVDIIRKVRSEHSGRYLDEVVSSSKPFGLRTFYKSQKTGVPCHFIQRIGEGFANPTDVSDQFRLLNKWKLLVPRSPIAGQTDFSKAVKFYSDQNTAIVPPGTCCTESFLVAYSAETEEQVVSFKSYLFSKFSRFLLLQAVTSQDVTKRRFLFVPDLEKYDHIYTDEELIKKFRITDEEWDYMDSRISNTDRVELL</sequence>
<dbReference type="STRING" id="77635.BISU_0789"/>
<evidence type="ECO:0000256" key="5">
    <source>
        <dbReference type="ARBA" id="ARBA00022691"/>
    </source>
</evidence>
<evidence type="ECO:0000259" key="7">
    <source>
        <dbReference type="Pfam" id="PF07669"/>
    </source>
</evidence>
<dbReference type="REBASE" id="384974">
    <property type="entry name" value="M2.Bsu11597ORF788P"/>
</dbReference>
<keyword evidence="3 8" id="KW-0489">Methyltransferase</keyword>
<evidence type="ECO:0000256" key="6">
    <source>
        <dbReference type="ARBA" id="ARBA00047942"/>
    </source>
</evidence>
<evidence type="ECO:0000256" key="2">
    <source>
        <dbReference type="ARBA" id="ARBA00011900"/>
    </source>
</evidence>
<keyword evidence="5" id="KW-0949">S-adenosyl-L-methionine</keyword>
<dbReference type="Proteomes" id="UP000029055">
    <property type="component" value="Unassembled WGS sequence"/>
</dbReference>
<reference evidence="8 9" key="1">
    <citation type="submission" date="2014-03" db="EMBL/GenBank/DDBJ databases">
        <title>Genomics of Bifidobacteria.</title>
        <authorList>
            <person name="Ventura M."/>
            <person name="Milani C."/>
            <person name="Lugli G.A."/>
        </authorList>
    </citation>
    <scope>NUCLEOTIDE SEQUENCE [LARGE SCALE GENOMIC DNA]</scope>
    <source>
        <strain evidence="8 9">LMG 11597</strain>
    </source>
</reference>
<dbReference type="eggNOG" id="COG0286">
    <property type="taxonomic scope" value="Bacteria"/>
</dbReference>
<keyword evidence="9" id="KW-1185">Reference proteome</keyword>
<evidence type="ECO:0000256" key="3">
    <source>
        <dbReference type="ARBA" id="ARBA00022603"/>
    </source>
</evidence>
<dbReference type="OrthoDB" id="9782445at2"/>
<dbReference type="GO" id="GO:0003676">
    <property type="term" value="F:nucleic acid binding"/>
    <property type="evidence" value="ECO:0007669"/>
    <property type="project" value="InterPro"/>
</dbReference>
<dbReference type="InterPro" id="IPR002052">
    <property type="entry name" value="DNA_methylase_N6_adenine_CS"/>
</dbReference>